<dbReference type="PIRSF" id="PIRSF036407">
    <property type="entry name" value="Selenphspht_syn"/>
    <property type="match status" value="1"/>
</dbReference>
<dbReference type="Pfam" id="PF02769">
    <property type="entry name" value="AIRS_C"/>
    <property type="match status" value="1"/>
</dbReference>
<evidence type="ECO:0000313" key="8">
    <source>
        <dbReference type="EMBL" id="ERL07204.1"/>
    </source>
</evidence>
<dbReference type="Gene3D" id="3.90.650.10">
    <property type="entry name" value="PurM-like C-terminal domain"/>
    <property type="match status" value="1"/>
</dbReference>
<sequence>MRNLPNLRDDRMLIGYDTADDACVYQVSDDLVLINTVDFFPPMVDDPFTFGQIAAANALSDVWAMGGTPTMAMNLLCFPNCLDVEVAGEILAGGSDKAMEAGCTIAGGHTISDDEPKYGMCVTGFAKPEEILANAGAHEGDLLVLTKEIGTGVLTTAIKGGEITDERLERHVVDNMRTLNKYGAEAARGLKLHACTDITGFGLAGHLCEMAEGAGLTATLHANRVPLLPRALDMSRMGMHPQGTYNNRGYFMDRVTFDEGVDQARADLMYDPQTSGGLLFALPEIDANLLVDRLGLQGIRGAIVGEFAPREEGAPFVRVVR</sequence>
<keyword evidence="3 8" id="KW-0418">Kinase</keyword>
<dbReference type="InterPro" id="IPR036921">
    <property type="entry name" value="PurM-like_N_sf"/>
</dbReference>
<gene>
    <name evidence="8" type="primary">selD</name>
    <name evidence="8" type="ORF">HMPREF1316_1719</name>
</gene>
<dbReference type="PATRIC" id="fig|1125712.3.peg.1706"/>
<evidence type="ECO:0000259" key="7">
    <source>
        <dbReference type="Pfam" id="PF02769"/>
    </source>
</evidence>
<dbReference type="SUPFAM" id="SSF55326">
    <property type="entry name" value="PurM N-terminal domain-like"/>
    <property type="match status" value="1"/>
</dbReference>
<evidence type="ECO:0000256" key="4">
    <source>
        <dbReference type="ARBA" id="ARBA00022840"/>
    </source>
</evidence>
<feature type="domain" description="PurM-like N-terminal" evidence="6">
    <location>
        <begin position="20"/>
        <end position="125"/>
    </location>
</feature>
<evidence type="ECO:0000256" key="3">
    <source>
        <dbReference type="ARBA" id="ARBA00022777"/>
    </source>
</evidence>
<keyword evidence="9" id="KW-1185">Reference proteome</keyword>
<keyword evidence="1 8" id="KW-0808">Transferase</keyword>
<dbReference type="NCBIfam" id="TIGR00476">
    <property type="entry name" value="selD"/>
    <property type="match status" value="1"/>
</dbReference>
<evidence type="ECO:0000313" key="9">
    <source>
        <dbReference type="Proteomes" id="UP000016638"/>
    </source>
</evidence>
<proteinExistence type="predicted"/>
<dbReference type="SUPFAM" id="SSF56042">
    <property type="entry name" value="PurM C-terminal domain-like"/>
    <property type="match status" value="1"/>
</dbReference>
<dbReference type="GO" id="GO:0016260">
    <property type="term" value="P:selenocysteine biosynthetic process"/>
    <property type="evidence" value="ECO:0007669"/>
    <property type="project" value="TreeGrafter"/>
</dbReference>
<dbReference type="NCBIfam" id="NF002098">
    <property type="entry name" value="PRK00943.1"/>
    <property type="match status" value="1"/>
</dbReference>
<dbReference type="GO" id="GO:0004756">
    <property type="term" value="F:selenide, water dikinase activity"/>
    <property type="evidence" value="ECO:0007669"/>
    <property type="project" value="UniProtKB-EC"/>
</dbReference>
<evidence type="ECO:0000256" key="2">
    <source>
        <dbReference type="ARBA" id="ARBA00022741"/>
    </source>
</evidence>
<dbReference type="EC" id="2.7.9.3" evidence="8"/>
<organism evidence="8 9">
    <name type="scientific">Olsenella profusa F0195</name>
    <dbReference type="NCBI Taxonomy" id="1125712"/>
    <lineage>
        <taxon>Bacteria</taxon>
        <taxon>Bacillati</taxon>
        <taxon>Actinomycetota</taxon>
        <taxon>Coriobacteriia</taxon>
        <taxon>Coriobacteriales</taxon>
        <taxon>Atopobiaceae</taxon>
        <taxon>Olsenella</taxon>
    </lineage>
</organism>
<dbReference type="EMBL" id="AWEZ01000060">
    <property type="protein sequence ID" value="ERL07204.1"/>
    <property type="molecule type" value="Genomic_DNA"/>
</dbReference>
<dbReference type="Pfam" id="PF00586">
    <property type="entry name" value="AIRS"/>
    <property type="match status" value="1"/>
</dbReference>
<dbReference type="PANTHER" id="PTHR10256">
    <property type="entry name" value="SELENIDE, WATER DIKINASE"/>
    <property type="match status" value="1"/>
</dbReference>
<keyword evidence="4" id="KW-0067">ATP-binding</keyword>
<keyword evidence="2" id="KW-0547">Nucleotide-binding</keyword>
<comment type="caution">
    <text evidence="8">The sequence shown here is derived from an EMBL/GenBank/DDBJ whole genome shotgun (WGS) entry which is preliminary data.</text>
</comment>
<dbReference type="GO" id="GO:0005737">
    <property type="term" value="C:cytoplasm"/>
    <property type="evidence" value="ECO:0007669"/>
    <property type="project" value="TreeGrafter"/>
</dbReference>
<dbReference type="PANTHER" id="PTHR10256:SF0">
    <property type="entry name" value="INACTIVE SELENIDE, WATER DIKINASE-LIKE PROTEIN-RELATED"/>
    <property type="match status" value="1"/>
</dbReference>
<dbReference type="GO" id="GO:0005524">
    <property type="term" value="F:ATP binding"/>
    <property type="evidence" value="ECO:0007669"/>
    <property type="project" value="UniProtKB-KW"/>
</dbReference>
<dbReference type="Gene3D" id="3.30.1330.10">
    <property type="entry name" value="PurM-like, N-terminal domain"/>
    <property type="match status" value="1"/>
</dbReference>
<name>U2T2B2_9ACTN</name>
<dbReference type="STRING" id="1125712.HMPREF1316_1719"/>
<feature type="domain" description="PurM-like C-terminal" evidence="7">
    <location>
        <begin position="139"/>
        <end position="314"/>
    </location>
</feature>
<evidence type="ECO:0000256" key="1">
    <source>
        <dbReference type="ARBA" id="ARBA00022679"/>
    </source>
</evidence>
<dbReference type="eggNOG" id="COG0709">
    <property type="taxonomic scope" value="Bacteria"/>
</dbReference>
<protein>
    <submittedName>
        <fullName evidence="8">Selenide, water dikinase</fullName>
        <ecNumber evidence="8">2.7.9.3</ecNumber>
    </submittedName>
</protein>
<dbReference type="InterPro" id="IPR016188">
    <property type="entry name" value="PurM-like_N"/>
</dbReference>
<dbReference type="CDD" id="cd02195">
    <property type="entry name" value="SelD"/>
    <property type="match status" value="1"/>
</dbReference>
<dbReference type="InterPro" id="IPR010918">
    <property type="entry name" value="PurM-like_C_dom"/>
</dbReference>
<dbReference type="AlphaFoldDB" id="U2T2B2"/>
<dbReference type="InterPro" id="IPR004536">
    <property type="entry name" value="SPS/SelD"/>
</dbReference>
<evidence type="ECO:0000256" key="5">
    <source>
        <dbReference type="ARBA" id="ARBA00023266"/>
    </source>
</evidence>
<dbReference type="InterPro" id="IPR036676">
    <property type="entry name" value="PurM-like_C_sf"/>
</dbReference>
<reference evidence="8 9" key="1">
    <citation type="submission" date="2013-08" db="EMBL/GenBank/DDBJ databases">
        <authorList>
            <person name="Durkin A.S."/>
            <person name="Haft D.R."/>
            <person name="McCorrison J."/>
            <person name="Torralba M."/>
            <person name="Gillis M."/>
            <person name="Haft D.H."/>
            <person name="Methe B."/>
            <person name="Sutton G."/>
            <person name="Nelson K.E."/>
        </authorList>
    </citation>
    <scope>NUCLEOTIDE SEQUENCE [LARGE SCALE GENOMIC DNA]</scope>
    <source>
        <strain evidence="8 9">F0195</strain>
    </source>
</reference>
<evidence type="ECO:0000259" key="6">
    <source>
        <dbReference type="Pfam" id="PF00586"/>
    </source>
</evidence>
<dbReference type="Proteomes" id="UP000016638">
    <property type="component" value="Unassembled WGS sequence"/>
</dbReference>
<keyword evidence="5" id="KW-0711">Selenium</keyword>
<accession>U2T2B2</accession>